<accession>A0ABZ0Z559</accession>
<sequence length="251" mass="30058">MFDSDYYFEHDFDFTDLENSFLKLVSEQGQITNTVKKEYIATARLKYMPVGEWDELCKKFKELLHFRDNYKLCNFYKDNIKLNNKMYAAPCNLSEWYEKTRTYETGRTLYEFFTRYEIAKYTEDDYKEYEKFRKECNKGLSKEHAISDNPYTPGKEYLKKSTVIIDMKTGEECPITVNENRRGYIVYDRYYRPTDSYELYDIKTGHLILKYGYGSIVDSQNYVFFPAICGHNEPKKVYMLTKETGKVTEIV</sequence>
<protein>
    <submittedName>
        <fullName evidence="1">Uncharacterized protein</fullName>
    </submittedName>
</protein>
<reference evidence="1 2" key="1">
    <citation type="submission" date="2023-11" db="EMBL/GenBank/DDBJ databases">
        <authorList>
            <person name="Cook R."/>
            <person name="Crisci M."/>
            <person name="Pye H."/>
            <person name="Adriaenssens E."/>
            <person name="Santini J."/>
        </authorList>
    </citation>
    <scope>NUCLEOTIDE SEQUENCE [LARGE SCALE GENOMIC DNA]</scope>
    <source>
        <strain evidence="1">Lak_Megaphage_RVC_JS4_GC31</strain>
    </source>
</reference>
<organism evidence="1 2">
    <name type="scientific">phage Lak_Megaphage_RVC_JS4_GC31</name>
    <dbReference type="NCBI Taxonomy" id="3109228"/>
    <lineage>
        <taxon>Viruses</taxon>
        <taxon>Duplodnaviria</taxon>
        <taxon>Heunggongvirae</taxon>
        <taxon>Uroviricota</taxon>
        <taxon>Caudoviricetes</taxon>
        <taxon>Caudoviricetes code 15 clade</taxon>
    </lineage>
</organism>
<dbReference type="EMBL" id="OR769222">
    <property type="protein sequence ID" value="WQJ53205.1"/>
    <property type="molecule type" value="Genomic_DNA"/>
</dbReference>
<evidence type="ECO:0000313" key="1">
    <source>
        <dbReference type="EMBL" id="WQJ53205.1"/>
    </source>
</evidence>
<name>A0ABZ0Z559_9CAUD</name>
<evidence type="ECO:0000313" key="2">
    <source>
        <dbReference type="Proteomes" id="UP001349343"/>
    </source>
</evidence>
<keyword evidence="2" id="KW-1185">Reference proteome</keyword>
<dbReference type="Proteomes" id="UP001349343">
    <property type="component" value="Segment"/>
</dbReference>
<proteinExistence type="predicted"/>